<feature type="compositionally biased region" description="Basic and acidic residues" evidence="1">
    <location>
        <begin position="72"/>
        <end position="82"/>
    </location>
</feature>
<feature type="compositionally biased region" description="Low complexity" evidence="1">
    <location>
        <begin position="306"/>
        <end position="326"/>
    </location>
</feature>
<keyword evidence="3" id="KW-1185">Reference proteome</keyword>
<feature type="compositionally biased region" description="Polar residues" evidence="1">
    <location>
        <begin position="232"/>
        <end position="245"/>
    </location>
</feature>
<feature type="region of interest" description="Disordered" evidence="1">
    <location>
        <begin position="226"/>
        <end position="359"/>
    </location>
</feature>
<gene>
    <name evidence="2" type="ORF">CYLTODRAFT_460225</name>
</gene>
<protein>
    <submittedName>
        <fullName evidence="2">Uncharacterized protein</fullName>
    </submittedName>
</protein>
<feature type="compositionally biased region" description="Polar residues" evidence="1">
    <location>
        <begin position="131"/>
        <end position="140"/>
    </location>
</feature>
<name>A0A0D7AS02_9AGAR</name>
<dbReference type="Proteomes" id="UP000054007">
    <property type="component" value="Unassembled WGS sequence"/>
</dbReference>
<evidence type="ECO:0000256" key="1">
    <source>
        <dbReference type="SAM" id="MobiDB-lite"/>
    </source>
</evidence>
<reference evidence="2 3" key="1">
    <citation type="journal article" date="2015" name="Fungal Genet. Biol.">
        <title>Evolution of novel wood decay mechanisms in Agaricales revealed by the genome sequences of Fistulina hepatica and Cylindrobasidium torrendii.</title>
        <authorList>
            <person name="Floudas D."/>
            <person name="Held B.W."/>
            <person name="Riley R."/>
            <person name="Nagy L.G."/>
            <person name="Koehler G."/>
            <person name="Ransdell A.S."/>
            <person name="Younus H."/>
            <person name="Chow J."/>
            <person name="Chiniquy J."/>
            <person name="Lipzen A."/>
            <person name="Tritt A."/>
            <person name="Sun H."/>
            <person name="Haridas S."/>
            <person name="LaButti K."/>
            <person name="Ohm R.A."/>
            <person name="Kues U."/>
            <person name="Blanchette R.A."/>
            <person name="Grigoriev I.V."/>
            <person name="Minto R.E."/>
            <person name="Hibbett D.S."/>
        </authorList>
    </citation>
    <scope>NUCLEOTIDE SEQUENCE [LARGE SCALE GENOMIC DNA]</scope>
    <source>
        <strain evidence="2 3">FP15055 ss-10</strain>
    </source>
</reference>
<feature type="compositionally biased region" description="Low complexity" evidence="1">
    <location>
        <begin position="112"/>
        <end position="130"/>
    </location>
</feature>
<evidence type="ECO:0000313" key="3">
    <source>
        <dbReference type="Proteomes" id="UP000054007"/>
    </source>
</evidence>
<feature type="compositionally biased region" description="Basic and acidic residues" evidence="1">
    <location>
        <begin position="253"/>
        <end position="267"/>
    </location>
</feature>
<proteinExistence type="predicted"/>
<dbReference type="AlphaFoldDB" id="A0A0D7AS02"/>
<sequence length="455" mass="49058">MAGGIRAYLARISYAELESTPTVESEENGAPPAHPSPMESMPQPVESSISQQSAELPSSHSPPSANSQNDAVKVDISADIHIPEATTALQERSVDPASSEADSMKLEVSSMPISYPTPSSSWSGPSSSNSFHTYASSKSTPSEEIKEGTKQEDEMSAFAVLAAPKEEDAVTLKQEDNVMVTRTLNSPAEATLAGLYYLCWLALPSAASISPSNSASPFFVPRIKTQEAIPPNSMSLDSPTRTTSPQPMPPAPEKLDATSAPDRERRTSPARIQAEANGALVTATSPPAADAPNQSLELPELDMEPRTYTTTTTSVPVAASASAHVPRTPRPGSPGRSLEMSDEEDQNERHTKQRVASSYASLFTRPRKLAFEREDDVLRLDKEEIPSRAVDLRVIEDEQPAEARESAKESRCLVRNLGDRTDPPIVGIRSAPRALVPHLDLLVFIGIRPPSEIRY</sequence>
<dbReference type="EMBL" id="KN881109">
    <property type="protein sequence ID" value="KIY60997.1"/>
    <property type="molecule type" value="Genomic_DNA"/>
</dbReference>
<feature type="compositionally biased region" description="Polar residues" evidence="1">
    <location>
        <begin position="45"/>
        <end position="70"/>
    </location>
</feature>
<organism evidence="2 3">
    <name type="scientific">Cylindrobasidium torrendii FP15055 ss-10</name>
    <dbReference type="NCBI Taxonomy" id="1314674"/>
    <lineage>
        <taxon>Eukaryota</taxon>
        <taxon>Fungi</taxon>
        <taxon>Dikarya</taxon>
        <taxon>Basidiomycota</taxon>
        <taxon>Agaricomycotina</taxon>
        <taxon>Agaricomycetes</taxon>
        <taxon>Agaricomycetidae</taxon>
        <taxon>Agaricales</taxon>
        <taxon>Marasmiineae</taxon>
        <taxon>Physalacriaceae</taxon>
        <taxon>Cylindrobasidium</taxon>
    </lineage>
</organism>
<accession>A0A0D7AS02</accession>
<feature type="compositionally biased region" description="Basic and acidic residues" evidence="1">
    <location>
        <begin position="141"/>
        <end position="153"/>
    </location>
</feature>
<evidence type="ECO:0000313" key="2">
    <source>
        <dbReference type="EMBL" id="KIY60997.1"/>
    </source>
</evidence>
<feature type="region of interest" description="Disordered" evidence="1">
    <location>
        <begin position="18"/>
        <end position="153"/>
    </location>
</feature>